<dbReference type="PROSITE" id="PS01220">
    <property type="entry name" value="PBP"/>
    <property type="match status" value="1"/>
</dbReference>
<dbReference type="Pfam" id="PF01161">
    <property type="entry name" value="PBP"/>
    <property type="match status" value="1"/>
</dbReference>
<dbReference type="PANTHER" id="PTHR11362">
    <property type="entry name" value="PHOSPHATIDYLETHANOLAMINE-BINDING PROTEIN"/>
    <property type="match status" value="1"/>
</dbReference>
<dbReference type="STRING" id="13333.W1P971"/>
<keyword evidence="3" id="KW-1185">Reference proteome</keyword>
<dbReference type="OMA" id="CEIRTTA"/>
<dbReference type="InterPro" id="IPR001858">
    <property type="entry name" value="Phosphatidylethanolamine-bd_CS"/>
</dbReference>
<dbReference type="HOGENOM" id="CLU_043994_6_1_1"/>
<evidence type="ECO:0000313" key="3">
    <source>
        <dbReference type="Proteomes" id="UP000017836"/>
    </source>
</evidence>
<dbReference type="AlphaFoldDB" id="W1P971"/>
<protein>
    <submittedName>
        <fullName evidence="2">Uncharacterized protein</fullName>
    </submittedName>
</protein>
<dbReference type="CDD" id="cd00866">
    <property type="entry name" value="PEBP_euk"/>
    <property type="match status" value="1"/>
</dbReference>
<gene>
    <name evidence="2" type="ORF">AMTR_s00003p00271590</name>
</gene>
<dbReference type="eggNOG" id="KOG3346">
    <property type="taxonomic scope" value="Eukaryota"/>
</dbReference>
<dbReference type="SUPFAM" id="SSF49777">
    <property type="entry name" value="PEBP-like"/>
    <property type="match status" value="1"/>
</dbReference>
<dbReference type="EMBL" id="KI394358">
    <property type="protein sequence ID" value="ERN03540.1"/>
    <property type="molecule type" value="Genomic_DNA"/>
</dbReference>
<organism evidence="2 3">
    <name type="scientific">Amborella trichopoda</name>
    <dbReference type="NCBI Taxonomy" id="13333"/>
    <lineage>
        <taxon>Eukaryota</taxon>
        <taxon>Viridiplantae</taxon>
        <taxon>Streptophyta</taxon>
        <taxon>Embryophyta</taxon>
        <taxon>Tracheophyta</taxon>
        <taxon>Spermatophyta</taxon>
        <taxon>Magnoliopsida</taxon>
        <taxon>Amborellales</taxon>
        <taxon>Amborellaceae</taxon>
        <taxon>Amborella</taxon>
    </lineage>
</organism>
<dbReference type="Gene3D" id="3.90.280.10">
    <property type="entry name" value="PEBP-like"/>
    <property type="match status" value="1"/>
</dbReference>
<reference evidence="3" key="1">
    <citation type="journal article" date="2013" name="Science">
        <title>The Amborella genome and the evolution of flowering plants.</title>
        <authorList>
            <consortium name="Amborella Genome Project"/>
        </authorList>
    </citation>
    <scope>NUCLEOTIDE SEQUENCE [LARGE SCALE GENOMIC DNA]</scope>
</reference>
<dbReference type="InterPro" id="IPR008914">
    <property type="entry name" value="PEBP"/>
</dbReference>
<dbReference type="Proteomes" id="UP000017836">
    <property type="component" value="Unassembled WGS sequence"/>
</dbReference>
<name>W1P971_AMBTC</name>
<dbReference type="InterPro" id="IPR035810">
    <property type="entry name" value="PEBP_euk"/>
</dbReference>
<accession>W1P971</accession>
<evidence type="ECO:0000313" key="2">
    <source>
        <dbReference type="EMBL" id="ERN03540.1"/>
    </source>
</evidence>
<evidence type="ECO:0000256" key="1">
    <source>
        <dbReference type="ARBA" id="ARBA00007091"/>
    </source>
</evidence>
<proteinExistence type="inferred from homology"/>
<sequence>MAALFPLPLKHEKSHPAITLPLSCFSGETILPNLTLAPRFISKETFLSPSMARSVEPLAVGKVIGDVIDMFVPTVDVSVSYVSKQVANGCELKPSGTAERPRFQLSARSLDDNLYTLVMTDPDAPSPSEPTMREWLHWIVVDIPGGSDAMRGREIVSYMGPKPPTGIHRYVFSLFKQQGPLGSVARAPEARNNFSTRAFAARLGLGLPVAAVYFNAQKEPASRKR</sequence>
<dbReference type="Gramene" id="ERN03540">
    <property type="protein sequence ID" value="ERN03540"/>
    <property type="gene ID" value="AMTR_s00003p00271590"/>
</dbReference>
<dbReference type="PANTHER" id="PTHR11362:SF145">
    <property type="entry name" value="PROTEIN MOTHER OF FT AND TFL1-LIKE"/>
    <property type="match status" value="1"/>
</dbReference>
<comment type="similarity">
    <text evidence="1">Belongs to the phosphatidylethanolamine-binding protein family.</text>
</comment>
<dbReference type="InterPro" id="IPR036610">
    <property type="entry name" value="PEBP-like_sf"/>
</dbReference>